<dbReference type="EMBL" id="DRLF01000168">
    <property type="protein sequence ID" value="HEC06110.1"/>
    <property type="molecule type" value="Genomic_DNA"/>
</dbReference>
<evidence type="ECO:0000256" key="3">
    <source>
        <dbReference type="ARBA" id="ARBA00022756"/>
    </source>
</evidence>
<dbReference type="AlphaFoldDB" id="A0A831WB91"/>
<dbReference type="GO" id="GO:0090499">
    <property type="term" value="F:pimelyl-[acyl-carrier protein] methyl ester esterase activity"/>
    <property type="evidence" value="ECO:0007669"/>
    <property type="project" value="UniProtKB-EC"/>
</dbReference>
<dbReference type="GO" id="GO:0016020">
    <property type="term" value="C:membrane"/>
    <property type="evidence" value="ECO:0007669"/>
    <property type="project" value="TreeGrafter"/>
</dbReference>
<comment type="caution">
    <text evidence="6">The sequence shown here is derived from an EMBL/GenBank/DDBJ whole genome shotgun (WGS) entry which is preliminary data.</text>
</comment>
<evidence type="ECO:0000256" key="4">
    <source>
        <dbReference type="ARBA" id="ARBA00022801"/>
    </source>
</evidence>
<evidence type="ECO:0000313" key="6">
    <source>
        <dbReference type="EMBL" id="HEC06110.1"/>
    </source>
</evidence>
<keyword evidence="4 6" id="KW-0378">Hydrolase</keyword>
<accession>A0A831WB91</accession>
<sequence length="234" mass="25803">MNASVWLTLAKALEKDYRVTLVELPGHGESPWSPATRLEDWAEQVLAAAPVDAVWLGWSLGGVVMLQAAQLQPQKLRALVGVATSPCFVQRKDWDCAIPAAVLESFAAELETDSRRTLRRFLSLQVQGAADAKDLLLRLRREFDSRPLPNPAALQAGLDILLHSDLRRALATLDLPSAWLLGERDTLVPKSLAHALTGLQPQAEVHVIDGAAHAPFLSHPWQCLERLETFIRHV</sequence>
<gene>
    <name evidence="6" type="primary">bioH</name>
    <name evidence="6" type="ORF">ENJ12_04630</name>
</gene>
<dbReference type="InterPro" id="IPR029058">
    <property type="entry name" value="AB_hydrolase_fold"/>
</dbReference>
<keyword evidence="3" id="KW-0093">Biotin biosynthesis</keyword>
<dbReference type="GO" id="GO:0009102">
    <property type="term" value="P:biotin biosynthetic process"/>
    <property type="evidence" value="ECO:0007669"/>
    <property type="project" value="UniProtKB-KW"/>
</dbReference>
<evidence type="ECO:0000256" key="1">
    <source>
        <dbReference type="ARBA" id="ARBA00022487"/>
    </source>
</evidence>
<keyword evidence="1" id="KW-0719">Serine esterase</keyword>
<organism evidence="6">
    <name type="scientific">Thiolapillus brandeum</name>
    <dbReference type="NCBI Taxonomy" id="1076588"/>
    <lineage>
        <taxon>Bacteria</taxon>
        <taxon>Pseudomonadati</taxon>
        <taxon>Pseudomonadota</taxon>
        <taxon>Gammaproteobacteria</taxon>
        <taxon>Chromatiales</taxon>
        <taxon>Sedimenticolaceae</taxon>
        <taxon>Thiolapillus</taxon>
    </lineage>
</organism>
<name>A0A831WB91_9GAMM</name>
<dbReference type="NCBIfam" id="TIGR01738">
    <property type="entry name" value="bioH"/>
    <property type="match status" value="1"/>
</dbReference>
<keyword evidence="2" id="KW-0963">Cytoplasm</keyword>
<dbReference type="EC" id="3.1.1.85" evidence="6"/>
<evidence type="ECO:0000259" key="5">
    <source>
        <dbReference type="Pfam" id="PF00561"/>
    </source>
</evidence>
<protein>
    <submittedName>
        <fullName evidence="6">Pimeloyl-[acyl-carrier protein] methyl ester esterase</fullName>
        <ecNumber evidence="6">3.1.1.85</ecNumber>
    </submittedName>
</protein>
<dbReference type="Gene3D" id="3.40.50.1820">
    <property type="entry name" value="alpha/beta hydrolase"/>
    <property type="match status" value="1"/>
</dbReference>
<reference evidence="6" key="1">
    <citation type="journal article" date="2020" name="mSystems">
        <title>Genome- and Community-Level Interaction Insights into Carbon Utilization and Element Cycling Functions of Hydrothermarchaeota in Hydrothermal Sediment.</title>
        <authorList>
            <person name="Zhou Z."/>
            <person name="Liu Y."/>
            <person name="Xu W."/>
            <person name="Pan J."/>
            <person name="Luo Z.H."/>
            <person name="Li M."/>
        </authorList>
    </citation>
    <scope>NUCLEOTIDE SEQUENCE [LARGE SCALE GENOMIC DNA]</scope>
    <source>
        <strain evidence="6">HyVt-458</strain>
    </source>
</reference>
<dbReference type="PANTHER" id="PTHR43798">
    <property type="entry name" value="MONOACYLGLYCEROL LIPASE"/>
    <property type="match status" value="1"/>
</dbReference>
<dbReference type="InterPro" id="IPR010076">
    <property type="entry name" value="BioH"/>
</dbReference>
<dbReference type="Pfam" id="PF00561">
    <property type="entry name" value="Abhydrolase_1"/>
    <property type="match status" value="1"/>
</dbReference>
<proteinExistence type="predicted"/>
<dbReference type="PANTHER" id="PTHR43798:SF31">
    <property type="entry name" value="AB HYDROLASE SUPERFAMILY PROTEIN YCLE"/>
    <property type="match status" value="1"/>
</dbReference>
<dbReference type="InterPro" id="IPR000073">
    <property type="entry name" value="AB_hydrolase_1"/>
</dbReference>
<feature type="domain" description="AB hydrolase-1" evidence="5">
    <location>
        <begin position="3"/>
        <end position="220"/>
    </location>
</feature>
<dbReference type="Proteomes" id="UP000886339">
    <property type="component" value="Unassembled WGS sequence"/>
</dbReference>
<dbReference type="InterPro" id="IPR050266">
    <property type="entry name" value="AB_hydrolase_sf"/>
</dbReference>
<evidence type="ECO:0000256" key="2">
    <source>
        <dbReference type="ARBA" id="ARBA00022490"/>
    </source>
</evidence>
<dbReference type="SUPFAM" id="SSF53474">
    <property type="entry name" value="alpha/beta-Hydrolases"/>
    <property type="match status" value="1"/>
</dbReference>